<dbReference type="AlphaFoldDB" id="A0A0E9WMT7"/>
<proteinExistence type="predicted"/>
<sequence>MLYLKQNLQVRKTKKYEDNWTLCPHWHITLKSTDYVVSNEK</sequence>
<accession>A0A0E9WMT7</accession>
<evidence type="ECO:0000313" key="1">
    <source>
        <dbReference type="EMBL" id="JAH91719.1"/>
    </source>
</evidence>
<name>A0A0E9WMT7_ANGAN</name>
<protein>
    <submittedName>
        <fullName evidence="1">Uncharacterized protein</fullName>
    </submittedName>
</protein>
<reference evidence="1" key="2">
    <citation type="journal article" date="2015" name="Fish Shellfish Immunol.">
        <title>Early steps in the European eel (Anguilla anguilla)-Vibrio vulnificus interaction in the gills: Role of the RtxA13 toxin.</title>
        <authorList>
            <person name="Callol A."/>
            <person name="Pajuelo D."/>
            <person name="Ebbesson L."/>
            <person name="Teles M."/>
            <person name="MacKenzie S."/>
            <person name="Amaro C."/>
        </authorList>
    </citation>
    <scope>NUCLEOTIDE SEQUENCE</scope>
</reference>
<reference evidence="1" key="1">
    <citation type="submission" date="2014-11" db="EMBL/GenBank/DDBJ databases">
        <authorList>
            <person name="Amaro Gonzalez C."/>
        </authorList>
    </citation>
    <scope>NUCLEOTIDE SEQUENCE</scope>
</reference>
<dbReference type="EMBL" id="GBXM01016858">
    <property type="protein sequence ID" value="JAH91719.1"/>
    <property type="molecule type" value="Transcribed_RNA"/>
</dbReference>
<organism evidence="1">
    <name type="scientific">Anguilla anguilla</name>
    <name type="common">European freshwater eel</name>
    <name type="synonym">Muraena anguilla</name>
    <dbReference type="NCBI Taxonomy" id="7936"/>
    <lineage>
        <taxon>Eukaryota</taxon>
        <taxon>Metazoa</taxon>
        <taxon>Chordata</taxon>
        <taxon>Craniata</taxon>
        <taxon>Vertebrata</taxon>
        <taxon>Euteleostomi</taxon>
        <taxon>Actinopterygii</taxon>
        <taxon>Neopterygii</taxon>
        <taxon>Teleostei</taxon>
        <taxon>Anguilliformes</taxon>
        <taxon>Anguillidae</taxon>
        <taxon>Anguilla</taxon>
    </lineage>
</organism>